<protein>
    <submittedName>
        <fullName evidence="1">(apollo) hypothetical protein</fullName>
    </submittedName>
</protein>
<comment type="caution">
    <text evidence="1">The sequence shown here is derived from an EMBL/GenBank/DDBJ whole genome shotgun (WGS) entry which is preliminary data.</text>
</comment>
<accession>A0A8S3X3C7</accession>
<reference evidence="1" key="1">
    <citation type="submission" date="2021-04" db="EMBL/GenBank/DDBJ databases">
        <authorList>
            <person name="Tunstrom K."/>
        </authorList>
    </citation>
    <scope>NUCLEOTIDE SEQUENCE</scope>
</reference>
<dbReference type="EMBL" id="CAJQZP010000935">
    <property type="protein sequence ID" value="CAG4998002.1"/>
    <property type="molecule type" value="Genomic_DNA"/>
</dbReference>
<gene>
    <name evidence="1" type="ORF">PAPOLLO_LOCUS13294</name>
</gene>
<evidence type="ECO:0000313" key="2">
    <source>
        <dbReference type="Proteomes" id="UP000691718"/>
    </source>
</evidence>
<evidence type="ECO:0000313" key="1">
    <source>
        <dbReference type="EMBL" id="CAG4998002.1"/>
    </source>
</evidence>
<dbReference type="Proteomes" id="UP000691718">
    <property type="component" value="Unassembled WGS sequence"/>
</dbReference>
<keyword evidence="2" id="KW-1185">Reference proteome</keyword>
<name>A0A8S3X3C7_PARAO</name>
<proteinExistence type="predicted"/>
<sequence length="83" mass="9165">MKILQQEIPKNSGYINLYNLIFAVEKNLSINTVACVPQKLTMEMLVKSDGASSTTIWQTCIKVTQCCHSSDHSKSSTLGSSLR</sequence>
<organism evidence="1 2">
    <name type="scientific">Parnassius apollo</name>
    <name type="common">Apollo butterfly</name>
    <name type="synonym">Papilio apollo</name>
    <dbReference type="NCBI Taxonomy" id="110799"/>
    <lineage>
        <taxon>Eukaryota</taxon>
        <taxon>Metazoa</taxon>
        <taxon>Ecdysozoa</taxon>
        <taxon>Arthropoda</taxon>
        <taxon>Hexapoda</taxon>
        <taxon>Insecta</taxon>
        <taxon>Pterygota</taxon>
        <taxon>Neoptera</taxon>
        <taxon>Endopterygota</taxon>
        <taxon>Lepidoptera</taxon>
        <taxon>Glossata</taxon>
        <taxon>Ditrysia</taxon>
        <taxon>Papilionoidea</taxon>
        <taxon>Papilionidae</taxon>
        <taxon>Parnassiinae</taxon>
        <taxon>Parnassini</taxon>
        <taxon>Parnassius</taxon>
        <taxon>Parnassius</taxon>
    </lineage>
</organism>
<dbReference type="AlphaFoldDB" id="A0A8S3X3C7"/>